<dbReference type="AlphaFoldDB" id="A0A0B0ELX8"/>
<name>A0A0B0ELX8_9BACT</name>
<protein>
    <recommendedName>
        <fullName evidence="3">DUF4197 domain-containing protein</fullName>
    </recommendedName>
</protein>
<sequence>MKKTIIVLIIIFVQTFSTHVCHAGLFDGLKKIFSGSKQEGIDESSIITALKEAISVGTDNAVKSVSEPDGYLANQAIKILMPEQFNMVTEGLRKIGYNKPVDDFILSMNRAAEKAAPQAKAIFIDAIKEITFEDAKTILNGNETAATEYFKAKAGEKLYDAFSPIISSSVNEVEATRYYKTMMGKFELLPFMKTEKLNLDNYVTNKALDGLFYMIGEEEKKIRTDPKARVTELLKKVFEKY</sequence>
<reference evidence="1 2" key="1">
    <citation type="submission" date="2014-10" db="EMBL/GenBank/DDBJ databases">
        <title>Draft genome of anammox bacterium scalindua brodae, obtained using differential coverage binning of sequence data from two enrichment reactors.</title>
        <authorList>
            <person name="Speth D.R."/>
            <person name="Russ L."/>
            <person name="Kartal B."/>
            <person name="Op den Camp H.J."/>
            <person name="Dutilh B.E."/>
            <person name="Jetten M.S."/>
        </authorList>
    </citation>
    <scope>NUCLEOTIDE SEQUENCE [LARGE SCALE GENOMIC DNA]</scope>
    <source>
        <strain evidence="1">RU1</strain>
    </source>
</reference>
<organism evidence="1 2">
    <name type="scientific">Candidatus Scalindua brodae</name>
    <dbReference type="NCBI Taxonomy" id="237368"/>
    <lineage>
        <taxon>Bacteria</taxon>
        <taxon>Pseudomonadati</taxon>
        <taxon>Planctomycetota</taxon>
        <taxon>Candidatus Brocadiia</taxon>
        <taxon>Candidatus Brocadiales</taxon>
        <taxon>Candidatus Scalinduaceae</taxon>
        <taxon>Candidatus Scalindua</taxon>
    </lineage>
</organism>
<evidence type="ECO:0008006" key="3">
    <source>
        <dbReference type="Google" id="ProtNLM"/>
    </source>
</evidence>
<comment type="caution">
    <text evidence="1">The sequence shown here is derived from an EMBL/GenBank/DDBJ whole genome shotgun (WGS) entry which is preliminary data.</text>
</comment>
<dbReference type="Pfam" id="PF13852">
    <property type="entry name" value="DUF4197"/>
    <property type="match status" value="1"/>
</dbReference>
<accession>A0A0B0ELX8</accession>
<dbReference type="PATRIC" id="fig|237368.3.peg.1351"/>
<evidence type="ECO:0000313" key="1">
    <source>
        <dbReference type="EMBL" id="KHE93001.1"/>
    </source>
</evidence>
<proteinExistence type="predicted"/>
<gene>
    <name evidence="1" type="ORF">SCABRO_01237</name>
</gene>
<dbReference type="EMBL" id="JRYO01000083">
    <property type="protein sequence ID" value="KHE93001.1"/>
    <property type="molecule type" value="Genomic_DNA"/>
</dbReference>
<dbReference type="InterPro" id="IPR025245">
    <property type="entry name" value="DUF4197"/>
</dbReference>
<dbReference type="eggNOG" id="ENOG502Z7PK">
    <property type="taxonomic scope" value="Bacteria"/>
</dbReference>
<evidence type="ECO:0000313" key="2">
    <source>
        <dbReference type="Proteomes" id="UP000030652"/>
    </source>
</evidence>
<dbReference type="Proteomes" id="UP000030652">
    <property type="component" value="Unassembled WGS sequence"/>
</dbReference>